<feature type="region of interest" description="Disordered" evidence="1">
    <location>
        <begin position="481"/>
        <end position="581"/>
    </location>
</feature>
<gene>
    <name evidence="2" type="ORF">CYLTODRAFT_102148</name>
</gene>
<evidence type="ECO:0000313" key="2">
    <source>
        <dbReference type="EMBL" id="KIY64416.1"/>
    </source>
</evidence>
<evidence type="ECO:0000313" key="3">
    <source>
        <dbReference type="Proteomes" id="UP000054007"/>
    </source>
</evidence>
<feature type="compositionally biased region" description="Basic and acidic residues" evidence="1">
    <location>
        <begin position="269"/>
        <end position="278"/>
    </location>
</feature>
<name>A0A0D7B4H2_9AGAR</name>
<reference evidence="2 3" key="1">
    <citation type="journal article" date="2015" name="Fungal Genet. Biol.">
        <title>Evolution of novel wood decay mechanisms in Agaricales revealed by the genome sequences of Fistulina hepatica and Cylindrobasidium torrendii.</title>
        <authorList>
            <person name="Floudas D."/>
            <person name="Held B.W."/>
            <person name="Riley R."/>
            <person name="Nagy L.G."/>
            <person name="Koehler G."/>
            <person name="Ransdell A.S."/>
            <person name="Younus H."/>
            <person name="Chow J."/>
            <person name="Chiniquy J."/>
            <person name="Lipzen A."/>
            <person name="Tritt A."/>
            <person name="Sun H."/>
            <person name="Haridas S."/>
            <person name="LaButti K."/>
            <person name="Ohm R.A."/>
            <person name="Kues U."/>
            <person name="Blanchette R.A."/>
            <person name="Grigoriev I.V."/>
            <person name="Minto R.E."/>
            <person name="Hibbett D.S."/>
        </authorList>
    </citation>
    <scope>NUCLEOTIDE SEQUENCE [LARGE SCALE GENOMIC DNA]</scope>
    <source>
        <strain evidence="2 3">FP15055 ss-10</strain>
    </source>
</reference>
<dbReference type="Proteomes" id="UP000054007">
    <property type="component" value="Unassembled WGS sequence"/>
</dbReference>
<feature type="compositionally biased region" description="Polar residues" evidence="1">
    <location>
        <begin position="214"/>
        <end position="223"/>
    </location>
</feature>
<dbReference type="AlphaFoldDB" id="A0A0D7B4H2"/>
<accession>A0A0D7B4H2</accession>
<feature type="compositionally biased region" description="Low complexity" evidence="1">
    <location>
        <begin position="257"/>
        <end position="267"/>
    </location>
</feature>
<feature type="compositionally biased region" description="Polar residues" evidence="1">
    <location>
        <begin position="406"/>
        <end position="421"/>
    </location>
</feature>
<feature type="compositionally biased region" description="Low complexity" evidence="1">
    <location>
        <begin position="290"/>
        <end position="303"/>
    </location>
</feature>
<feature type="region of interest" description="Disordered" evidence="1">
    <location>
        <begin position="103"/>
        <end position="123"/>
    </location>
</feature>
<feature type="compositionally biased region" description="Low complexity" evidence="1">
    <location>
        <begin position="227"/>
        <end position="238"/>
    </location>
</feature>
<feature type="compositionally biased region" description="Basic residues" evidence="1">
    <location>
        <begin position="553"/>
        <end position="575"/>
    </location>
</feature>
<feature type="compositionally biased region" description="Low complexity" evidence="1">
    <location>
        <begin position="199"/>
        <end position="213"/>
    </location>
</feature>
<feature type="compositionally biased region" description="Polar residues" evidence="1">
    <location>
        <begin position="242"/>
        <end position="256"/>
    </location>
</feature>
<feature type="region of interest" description="Disordered" evidence="1">
    <location>
        <begin position="188"/>
        <end position="446"/>
    </location>
</feature>
<sequence length="581" mass="62548">MYIYAGNCDDLSILFASLLLLCLSSIDFLHDLLPLCALHFPTSSSTIMNNAPYDSNIPPLDNDEQAHLSIAANSQFTSFPSSVHGQDPGRGDGEIFEMDAFEDASQPAEHPQSSQTWPGQFAQSSFDGQSPLLWQMQSGRNGGTAFTAHSHMLQIPEPAHPYYQHGPSPASNTSSLFADAPALLTNSTPPWDYWTSDQISSPASSRRSSIPYSTNGSPTTSSFGHYPARGRPQRRAGPYSPRGSSRGLSNSPVARTSSSPSTHSQFSELDGRLQDQRRGSMRRRSVETDFSSPFPSPGFGSSPTYARIPYSHSQRGTPSTSSGEFDFHRPRPSHHYGHHSSSSGSSSVAFGSAGPSYGSSGFDSPHSMSSASPSGRTEDFPRLPAPPRAHPRNIPPMRDAREYSPTDDSSYSIFGRSQPSGMNRPPRTFDPQRLYGAPASSQSLSVQSDFRFPASSGSLPRNDPQTAWLLDLFADTNTSPPWPEMSAFGQSDPSFGSEIPSNAALPSQASVPPSHRPLQQIVIPPAPGQEMTFLHHTPDTTVDDADPAEASRRAHLPGKKPGRKPGVKKGVKPGNKKSGAP</sequence>
<dbReference type="EMBL" id="KN880637">
    <property type="protein sequence ID" value="KIY64416.1"/>
    <property type="molecule type" value="Genomic_DNA"/>
</dbReference>
<keyword evidence="3" id="KW-1185">Reference proteome</keyword>
<organism evidence="2 3">
    <name type="scientific">Cylindrobasidium torrendii FP15055 ss-10</name>
    <dbReference type="NCBI Taxonomy" id="1314674"/>
    <lineage>
        <taxon>Eukaryota</taxon>
        <taxon>Fungi</taxon>
        <taxon>Dikarya</taxon>
        <taxon>Basidiomycota</taxon>
        <taxon>Agaricomycotina</taxon>
        <taxon>Agaricomycetes</taxon>
        <taxon>Agaricomycetidae</taxon>
        <taxon>Agaricales</taxon>
        <taxon>Marasmiineae</taxon>
        <taxon>Physalacriaceae</taxon>
        <taxon>Cylindrobasidium</taxon>
    </lineage>
</organism>
<proteinExistence type="predicted"/>
<feature type="compositionally biased region" description="Polar residues" evidence="1">
    <location>
        <begin position="311"/>
        <end position="323"/>
    </location>
</feature>
<feature type="compositionally biased region" description="Low complexity" evidence="1">
    <location>
        <begin position="364"/>
        <end position="374"/>
    </location>
</feature>
<feature type="compositionally biased region" description="Polar residues" evidence="1">
    <location>
        <begin position="111"/>
        <end position="123"/>
    </location>
</feature>
<evidence type="ECO:0000256" key="1">
    <source>
        <dbReference type="SAM" id="MobiDB-lite"/>
    </source>
</evidence>
<feature type="compositionally biased region" description="Low complexity" evidence="1">
    <location>
        <begin position="339"/>
        <end position="356"/>
    </location>
</feature>
<protein>
    <submittedName>
        <fullName evidence="2">Uncharacterized protein</fullName>
    </submittedName>
</protein>